<protein>
    <recommendedName>
        <fullName evidence="3">Squalene cyclase C-terminal domain-containing protein</fullName>
    </recommendedName>
</protein>
<dbReference type="HOGENOM" id="CLU_898966_0_0_2"/>
<evidence type="ECO:0000313" key="1">
    <source>
        <dbReference type="EMBL" id="ABU81624.1"/>
    </source>
</evidence>
<keyword evidence="2" id="KW-1185">Reference proteome</keyword>
<dbReference type="EMBL" id="CP000816">
    <property type="protein sequence ID" value="ABU81624.1"/>
    <property type="molecule type" value="Genomic_DNA"/>
</dbReference>
<sequence>MALTIDELEGAIQRGVTWLKTRQLECGGWGACDSSQTGLTGLVIVALREAGLSSDDVSIRQAVKFIIERQRKDGFLQWTSPTEPGSFYGTARALLGFLVGSDDETLKYYEKSVASAVHALAMGEMPCGGWEANPGGGLSEWASAEVLYSMFYAGRKYVDEIFRSPMHYYVRMRRWFEKRQSLNGSWDNNCLDCTARVALFLSLYGYRGIEVQNAVSFLLAHFKDDKIGESPWATGWGVLGLLAAAGLKNPIVREAVEKSVLTLLEAQLSDGGWPVFYDSNLAYESVTAVVVWALSLYRNLRHGLFSVLG</sequence>
<dbReference type="Gene3D" id="1.50.10.20">
    <property type="match status" value="2"/>
</dbReference>
<dbReference type="InterPro" id="IPR008930">
    <property type="entry name" value="Terpenoid_cyclase/PrenylTrfase"/>
</dbReference>
<proteinExistence type="predicted"/>
<evidence type="ECO:0008006" key="3">
    <source>
        <dbReference type="Google" id="ProtNLM"/>
    </source>
</evidence>
<evidence type="ECO:0000313" key="2">
    <source>
        <dbReference type="Proteomes" id="UP000000262"/>
    </source>
</evidence>
<dbReference type="STRING" id="453591.Igni_0441"/>
<gene>
    <name evidence="1" type="ordered locus">Igni_0441</name>
</gene>
<dbReference type="AlphaFoldDB" id="A8A9M2"/>
<accession>A8A9M2</accession>
<name>A8A9M2_IGNH4</name>
<dbReference type="eggNOG" id="arCOG03396">
    <property type="taxonomic scope" value="Archaea"/>
</dbReference>
<dbReference type="Proteomes" id="UP000000262">
    <property type="component" value="Chromosome"/>
</dbReference>
<reference evidence="1 2" key="1">
    <citation type="journal article" date="2008" name="Genome Biol.">
        <title>A genomic analysis of the archaeal system Ignicoccus hospitalis-Nanoarchaeum equitans.</title>
        <authorList>
            <person name="Podar M."/>
            <person name="Anderson I."/>
            <person name="Makarova K.S."/>
            <person name="Elkins J.G."/>
            <person name="Ivanova N."/>
            <person name="Wall M.A."/>
            <person name="Lykidis A."/>
            <person name="Mavromatis K."/>
            <person name="Sun H."/>
            <person name="Hudson M.E."/>
            <person name="Chen W."/>
            <person name="Deciu C."/>
            <person name="Hutchison D."/>
            <person name="Eads J.R."/>
            <person name="Anderson A."/>
            <person name="Fernandes F."/>
            <person name="Szeto E."/>
            <person name="Lapidus A."/>
            <person name="Kyrpides N.C."/>
            <person name="Saier M.H.Jr."/>
            <person name="Richardson P.M."/>
            <person name="Rachel R."/>
            <person name="Huber H."/>
            <person name="Eisen J.A."/>
            <person name="Koonin E.V."/>
            <person name="Keller M."/>
            <person name="Stetter K.O."/>
        </authorList>
    </citation>
    <scope>NUCLEOTIDE SEQUENCE [LARGE SCALE GENOMIC DNA]</scope>
    <source>
        <strain evidence="2">KIN4/I / DSM 18386 / JCM 14125</strain>
    </source>
</reference>
<dbReference type="KEGG" id="iho:Igni_0441"/>
<organism evidence="1 2">
    <name type="scientific">Ignicoccus hospitalis (strain KIN4/I / DSM 18386 / JCM 14125)</name>
    <dbReference type="NCBI Taxonomy" id="453591"/>
    <lineage>
        <taxon>Archaea</taxon>
        <taxon>Thermoproteota</taxon>
        <taxon>Thermoprotei</taxon>
        <taxon>Desulfurococcales</taxon>
        <taxon>Desulfurococcaceae</taxon>
        <taxon>Ignicoccus</taxon>
    </lineage>
</organism>
<dbReference type="SUPFAM" id="SSF48239">
    <property type="entry name" value="Terpenoid cyclases/Protein prenyltransferases"/>
    <property type="match status" value="1"/>
</dbReference>